<keyword evidence="3" id="KW-0731">Sigma factor</keyword>
<sequence length="182" mass="21024">MVTEITKIWADFHQELKAFIFNKTRNTVDTDDILQDVFIKIMLNIDRISKAENLRHYLYGIVKNAIADYFRSRKQVIDNPEIEEGFTEEDTQTLNETIANCCIKPFINKLPDNYRDALLITEFQNISQKELASKLNISYSGAKSRVQRGKEKLKALILNCCAYQSDRYGNIIDPENKNCGCS</sequence>
<evidence type="ECO:0000313" key="9">
    <source>
        <dbReference type="Proteomes" id="UP000652755"/>
    </source>
</evidence>
<gene>
    <name evidence="8" type="primary">sigZ</name>
    <name evidence="8" type="ORF">H7U22_05495</name>
</gene>
<dbReference type="SUPFAM" id="SSF88659">
    <property type="entry name" value="Sigma3 and sigma4 domains of RNA polymerase sigma factors"/>
    <property type="match status" value="1"/>
</dbReference>
<evidence type="ECO:0000256" key="5">
    <source>
        <dbReference type="NCBIfam" id="TIGR02959"/>
    </source>
</evidence>
<dbReference type="Pfam" id="PF08281">
    <property type="entry name" value="Sigma70_r4_2"/>
    <property type="match status" value="1"/>
</dbReference>
<evidence type="ECO:0000256" key="4">
    <source>
        <dbReference type="ARBA" id="ARBA00023163"/>
    </source>
</evidence>
<accession>A0ABR7KP66</accession>
<feature type="domain" description="RNA polymerase sigma factor 70 region 4 type 2" evidence="7">
    <location>
        <begin position="107"/>
        <end position="153"/>
    </location>
</feature>
<dbReference type="InterPro" id="IPR007627">
    <property type="entry name" value="RNA_pol_sigma70_r2"/>
</dbReference>
<feature type="domain" description="RNA polymerase sigma-70 region 2" evidence="6">
    <location>
        <begin position="11"/>
        <end position="74"/>
    </location>
</feature>
<dbReference type="InterPro" id="IPR013249">
    <property type="entry name" value="RNA_pol_sigma70_r4_t2"/>
</dbReference>
<protein>
    <recommendedName>
        <fullName evidence="5">RNA polymerase sigma factor SigZ</fullName>
    </recommendedName>
</protein>
<evidence type="ECO:0000259" key="7">
    <source>
        <dbReference type="Pfam" id="PF08281"/>
    </source>
</evidence>
<evidence type="ECO:0000313" key="8">
    <source>
        <dbReference type="EMBL" id="MBC6109870.1"/>
    </source>
</evidence>
<dbReference type="InterPro" id="IPR039425">
    <property type="entry name" value="RNA_pol_sigma-70-like"/>
</dbReference>
<dbReference type="InterPro" id="IPR014304">
    <property type="entry name" value="RNA_pol_sigma-Z"/>
</dbReference>
<dbReference type="NCBIfam" id="TIGR02937">
    <property type="entry name" value="sigma70-ECF"/>
    <property type="match status" value="1"/>
</dbReference>
<dbReference type="Gene3D" id="1.10.10.10">
    <property type="entry name" value="Winged helix-like DNA-binding domain superfamily/Winged helix DNA-binding domain"/>
    <property type="match status" value="1"/>
</dbReference>
<organism evidence="8 9">
    <name type="scientific">Pedobacter fastidiosus</name>
    <dbReference type="NCBI Taxonomy" id="2765361"/>
    <lineage>
        <taxon>Bacteria</taxon>
        <taxon>Pseudomonadati</taxon>
        <taxon>Bacteroidota</taxon>
        <taxon>Sphingobacteriia</taxon>
        <taxon>Sphingobacteriales</taxon>
        <taxon>Sphingobacteriaceae</taxon>
        <taxon>Pedobacter</taxon>
    </lineage>
</organism>
<comment type="caution">
    <text evidence="8">The sequence shown here is derived from an EMBL/GenBank/DDBJ whole genome shotgun (WGS) entry which is preliminary data.</text>
</comment>
<keyword evidence="9" id="KW-1185">Reference proteome</keyword>
<evidence type="ECO:0000256" key="2">
    <source>
        <dbReference type="ARBA" id="ARBA00023015"/>
    </source>
</evidence>
<dbReference type="CDD" id="cd06171">
    <property type="entry name" value="Sigma70_r4"/>
    <property type="match status" value="1"/>
</dbReference>
<keyword evidence="4" id="KW-0804">Transcription</keyword>
<dbReference type="Proteomes" id="UP000652755">
    <property type="component" value="Unassembled WGS sequence"/>
</dbReference>
<reference evidence="8 9" key="1">
    <citation type="submission" date="2020-08" db="EMBL/GenBank/DDBJ databases">
        <authorList>
            <person name="Sun Q."/>
            <person name="Inoue M."/>
        </authorList>
    </citation>
    <scope>NUCLEOTIDE SEQUENCE [LARGE SCALE GENOMIC DNA]</scope>
    <source>
        <strain evidence="8 9">CCM 8938</strain>
    </source>
</reference>
<dbReference type="EMBL" id="JACRYL010000004">
    <property type="protein sequence ID" value="MBC6109870.1"/>
    <property type="molecule type" value="Genomic_DNA"/>
</dbReference>
<dbReference type="RefSeq" id="WP_187070351.1">
    <property type="nucleotide sequence ID" value="NZ_JACRYL010000004.1"/>
</dbReference>
<evidence type="ECO:0000256" key="3">
    <source>
        <dbReference type="ARBA" id="ARBA00023082"/>
    </source>
</evidence>
<dbReference type="Pfam" id="PF04542">
    <property type="entry name" value="Sigma70_r2"/>
    <property type="match status" value="1"/>
</dbReference>
<dbReference type="PANTHER" id="PTHR43133:SF62">
    <property type="entry name" value="RNA POLYMERASE SIGMA FACTOR SIGZ"/>
    <property type="match status" value="1"/>
</dbReference>
<evidence type="ECO:0000259" key="6">
    <source>
        <dbReference type="Pfam" id="PF04542"/>
    </source>
</evidence>
<dbReference type="InterPro" id="IPR036388">
    <property type="entry name" value="WH-like_DNA-bd_sf"/>
</dbReference>
<dbReference type="InterPro" id="IPR014284">
    <property type="entry name" value="RNA_pol_sigma-70_dom"/>
</dbReference>
<dbReference type="PANTHER" id="PTHR43133">
    <property type="entry name" value="RNA POLYMERASE ECF-TYPE SIGMA FACTO"/>
    <property type="match status" value="1"/>
</dbReference>
<name>A0ABR7KP66_9SPHI</name>
<dbReference type="NCBIfam" id="TIGR02959">
    <property type="entry name" value="SigZ"/>
    <property type="match status" value="1"/>
</dbReference>
<proteinExistence type="inferred from homology"/>
<evidence type="ECO:0000256" key="1">
    <source>
        <dbReference type="ARBA" id="ARBA00010641"/>
    </source>
</evidence>
<keyword evidence="2" id="KW-0805">Transcription regulation</keyword>
<comment type="similarity">
    <text evidence="1">Belongs to the sigma-70 factor family. ECF subfamily.</text>
</comment>
<dbReference type="SUPFAM" id="SSF88946">
    <property type="entry name" value="Sigma2 domain of RNA polymerase sigma factors"/>
    <property type="match status" value="1"/>
</dbReference>
<dbReference type="InterPro" id="IPR013324">
    <property type="entry name" value="RNA_pol_sigma_r3/r4-like"/>
</dbReference>
<dbReference type="Gene3D" id="1.10.1740.10">
    <property type="match status" value="1"/>
</dbReference>
<dbReference type="InterPro" id="IPR013325">
    <property type="entry name" value="RNA_pol_sigma_r2"/>
</dbReference>